<organism evidence="2 3">
    <name type="scientific">Paraburkholderia sejongensis</name>
    <dbReference type="NCBI Taxonomy" id="2886946"/>
    <lineage>
        <taxon>Bacteria</taxon>
        <taxon>Pseudomonadati</taxon>
        <taxon>Pseudomonadota</taxon>
        <taxon>Betaproteobacteria</taxon>
        <taxon>Burkholderiales</taxon>
        <taxon>Burkholderiaceae</taxon>
        <taxon>Paraburkholderia</taxon>
    </lineage>
</organism>
<accession>A0ABS8K0Y3</accession>
<evidence type="ECO:0000313" key="3">
    <source>
        <dbReference type="Proteomes" id="UP001431019"/>
    </source>
</evidence>
<proteinExistence type="predicted"/>
<dbReference type="Proteomes" id="UP001431019">
    <property type="component" value="Unassembled WGS sequence"/>
</dbReference>
<protein>
    <submittedName>
        <fullName evidence="2">DUF4148 domain-containing protein</fullName>
    </submittedName>
</protein>
<dbReference type="Pfam" id="PF13663">
    <property type="entry name" value="DUF4148"/>
    <property type="match status" value="1"/>
</dbReference>
<feature type="signal peptide" evidence="1">
    <location>
        <begin position="1"/>
        <end position="23"/>
    </location>
</feature>
<dbReference type="InterPro" id="IPR025421">
    <property type="entry name" value="DUF4148"/>
</dbReference>
<dbReference type="EMBL" id="JAJITD010000014">
    <property type="protein sequence ID" value="MCC8395826.1"/>
    <property type="molecule type" value="Genomic_DNA"/>
</dbReference>
<keyword evidence="1" id="KW-0732">Signal</keyword>
<gene>
    <name evidence="2" type="ORF">LJ656_24890</name>
</gene>
<sequence>MKTTLKICAVAVALAPVAMPSVAQTSRQDAATRQQVRQEVVDLAAVGYYPIDWVHYPESVLAAKQRLDAQRAAQGQQAQPRNP</sequence>
<dbReference type="RefSeq" id="WP_230512186.1">
    <property type="nucleotide sequence ID" value="NZ_JAJITD010000014.1"/>
</dbReference>
<feature type="chain" id="PRO_5047488779" evidence="1">
    <location>
        <begin position="24"/>
        <end position="83"/>
    </location>
</feature>
<evidence type="ECO:0000256" key="1">
    <source>
        <dbReference type="SAM" id="SignalP"/>
    </source>
</evidence>
<comment type="caution">
    <text evidence="2">The sequence shown here is derived from an EMBL/GenBank/DDBJ whole genome shotgun (WGS) entry which is preliminary data.</text>
</comment>
<name>A0ABS8K0Y3_9BURK</name>
<evidence type="ECO:0000313" key="2">
    <source>
        <dbReference type="EMBL" id="MCC8395826.1"/>
    </source>
</evidence>
<reference evidence="2 3" key="1">
    <citation type="submission" date="2021-11" db="EMBL/GenBank/DDBJ databases">
        <authorList>
            <person name="Oh E.-T."/>
            <person name="Kim S.-B."/>
        </authorList>
    </citation>
    <scope>NUCLEOTIDE SEQUENCE [LARGE SCALE GENOMIC DNA]</scope>
    <source>
        <strain evidence="2 3">MMS20-SJTR3</strain>
    </source>
</reference>
<keyword evidence="3" id="KW-1185">Reference proteome</keyword>